<reference evidence="8" key="1">
    <citation type="journal article" date="2020" name="Stud. Mycol.">
        <title>101 Dothideomycetes genomes: a test case for predicting lifestyles and emergence of pathogens.</title>
        <authorList>
            <person name="Haridas S."/>
            <person name="Albert R."/>
            <person name="Binder M."/>
            <person name="Bloem J."/>
            <person name="Labutti K."/>
            <person name="Salamov A."/>
            <person name="Andreopoulos B."/>
            <person name="Baker S."/>
            <person name="Barry K."/>
            <person name="Bills G."/>
            <person name="Bluhm B."/>
            <person name="Cannon C."/>
            <person name="Castanera R."/>
            <person name="Culley D."/>
            <person name="Daum C."/>
            <person name="Ezra D."/>
            <person name="Gonzalez J."/>
            <person name="Henrissat B."/>
            <person name="Kuo A."/>
            <person name="Liang C."/>
            <person name="Lipzen A."/>
            <person name="Lutzoni F."/>
            <person name="Magnuson J."/>
            <person name="Mondo S."/>
            <person name="Nolan M."/>
            <person name="Ohm R."/>
            <person name="Pangilinan J."/>
            <person name="Park H.-J."/>
            <person name="Ramirez L."/>
            <person name="Alfaro M."/>
            <person name="Sun H."/>
            <person name="Tritt A."/>
            <person name="Yoshinaga Y."/>
            <person name="Zwiers L.-H."/>
            <person name="Turgeon B."/>
            <person name="Goodwin S."/>
            <person name="Spatafora J."/>
            <person name="Crous P."/>
            <person name="Grigoriev I."/>
        </authorList>
    </citation>
    <scope>NUCLEOTIDE SEQUENCE</scope>
    <source>
        <strain evidence="8">Tuck. ex Michener</strain>
    </source>
</reference>
<evidence type="ECO:0000313" key="9">
    <source>
        <dbReference type="Proteomes" id="UP000800092"/>
    </source>
</evidence>
<evidence type="ECO:0000313" key="8">
    <source>
        <dbReference type="EMBL" id="KAF2232152.1"/>
    </source>
</evidence>
<dbReference type="SUPFAM" id="SSF52540">
    <property type="entry name" value="P-loop containing nucleoside triphosphate hydrolases"/>
    <property type="match status" value="1"/>
</dbReference>
<dbReference type="FunFam" id="3.40.50.300:FF:000326">
    <property type="entry name" value="P-loop containing nucleoside triphosphate hydrolase"/>
    <property type="match status" value="1"/>
</dbReference>
<gene>
    <name evidence="8" type="ORF">EV356DRAFT_505550</name>
</gene>
<feature type="domain" description="DNA2/NAM7 helicase-like C-terminal" evidence="7">
    <location>
        <begin position="379"/>
        <end position="569"/>
    </location>
</feature>
<evidence type="ECO:0000256" key="2">
    <source>
        <dbReference type="ARBA" id="ARBA00022741"/>
    </source>
</evidence>
<protein>
    <recommendedName>
        <fullName evidence="10">P-loop containing nucleoside triphosphate hydrolase protein</fullName>
    </recommendedName>
</protein>
<dbReference type="Pfam" id="PF13086">
    <property type="entry name" value="AAA_11"/>
    <property type="match status" value="1"/>
</dbReference>
<dbReference type="GO" id="GO:0005524">
    <property type="term" value="F:ATP binding"/>
    <property type="evidence" value="ECO:0007669"/>
    <property type="project" value="UniProtKB-KW"/>
</dbReference>
<dbReference type="InterPro" id="IPR045055">
    <property type="entry name" value="DNA2/NAM7-like"/>
</dbReference>
<dbReference type="InterPro" id="IPR047187">
    <property type="entry name" value="SF1_C_Upf1"/>
</dbReference>
<evidence type="ECO:0000259" key="6">
    <source>
        <dbReference type="Pfam" id="PF13086"/>
    </source>
</evidence>
<dbReference type="OrthoDB" id="409395at2759"/>
<dbReference type="GO" id="GO:0004386">
    <property type="term" value="F:helicase activity"/>
    <property type="evidence" value="ECO:0007669"/>
    <property type="project" value="UniProtKB-KW"/>
</dbReference>
<keyword evidence="4" id="KW-0347">Helicase</keyword>
<dbReference type="InterPro" id="IPR027417">
    <property type="entry name" value="P-loop_NTPase"/>
</dbReference>
<dbReference type="PANTHER" id="PTHR10887">
    <property type="entry name" value="DNA2/NAM7 HELICASE FAMILY"/>
    <property type="match status" value="1"/>
</dbReference>
<name>A0A6A6H2E7_VIRVR</name>
<evidence type="ECO:0000256" key="1">
    <source>
        <dbReference type="ARBA" id="ARBA00007913"/>
    </source>
</evidence>
<keyword evidence="5" id="KW-0067">ATP-binding</keyword>
<comment type="similarity">
    <text evidence="1">Belongs to the DNA2/NAM7 helicase family.</text>
</comment>
<dbReference type="PANTHER" id="PTHR10887:SF341">
    <property type="entry name" value="NFX1-TYPE ZINC FINGER-CONTAINING PROTEIN 1"/>
    <property type="match status" value="1"/>
</dbReference>
<dbReference type="Proteomes" id="UP000800092">
    <property type="component" value="Unassembled WGS sequence"/>
</dbReference>
<accession>A0A6A6H2E7</accession>
<dbReference type="GO" id="GO:0005694">
    <property type="term" value="C:chromosome"/>
    <property type="evidence" value="ECO:0007669"/>
    <property type="project" value="UniProtKB-ARBA"/>
</dbReference>
<sequence>MRTKKLSIVQGPPGTGKTYTSVAAMKVLLREIPKDDPPILVACQTNHALDQILRQIAVFEPRYARLGAFSKDPDIVQRSIAVLREEVRKVKMADDLRLRSAKRMDVIANILAHDLAALGPEHKVLDPNQLLEKGIISQGQIDSLAHGAAGWSQHVENAQAPLELWLGAARVPTAGAQAVQLESNAVEDPETEIEAFRGTEAENVAAGAEAFENLNGRYICVAHSHTGKKSALPAAMTLILEKLLKAKDLWKIPQACRGHIYCVWLNKYKDQISEALRSTATALLEPAEDRRIGRWERDLLVLGNQRIIGMTTTGLSKYRALICALKPKICLIEEAGESLEGSVTSACLPSLQQLILVGDHQQLRPACHYQRHGDALHMNLSLFERLINNNVEYGVLSQQRRMIPEIRRLLFPIYGNILTDHDLVTQKSHRPPIKGMGNINTFFLDHTWSESKDTDLSFVNTQEAKMAASLFAYLVRSGEGIDKITVLTFYNGQRKEIERLIRSSQCYRDQANPNLEVRTVDSYQGEEKDIIILSLARSGTDTIGFLGNVNRICVAMSRARRGLYIFGNSGLLWSKSKTWAQILDIMAGRAGKVEERPWQFPCRVGSSFPVACEAHQRRTFIGDPYAWTEINDGACQTPCGKTMECGHSCPRLCHFDGQCKCRKCSGDSDPA</sequence>
<dbReference type="InterPro" id="IPR041679">
    <property type="entry name" value="DNA2/NAM7-like_C"/>
</dbReference>
<feature type="domain" description="DNA2/NAM7 helicase helicase" evidence="6">
    <location>
        <begin position="3"/>
        <end position="367"/>
    </location>
</feature>
<evidence type="ECO:0000259" key="7">
    <source>
        <dbReference type="Pfam" id="PF13087"/>
    </source>
</evidence>
<dbReference type="CDD" id="cd18808">
    <property type="entry name" value="SF1_C_Upf1"/>
    <property type="match status" value="1"/>
</dbReference>
<keyword evidence="3" id="KW-0378">Hydrolase</keyword>
<dbReference type="InterPro" id="IPR041677">
    <property type="entry name" value="DNA2/NAM7_AAA_11"/>
</dbReference>
<dbReference type="AlphaFoldDB" id="A0A6A6H2E7"/>
<evidence type="ECO:0000256" key="5">
    <source>
        <dbReference type="ARBA" id="ARBA00022840"/>
    </source>
</evidence>
<dbReference type="EMBL" id="ML991818">
    <property type="protein sequence ID" value="KAF2232152.1"/>
    <property type="molecule type" value="Genomic_DNA"/>
</dbReference>
<dbReference type="Pfam" id="PF13087">
    <property type="entry name" value="AAA_12"/>
    <property type="match status" value="1"/>
</dbReference>
<dbReference type="GO" id="GO:0016787">
    <property type="term" value="F:hydrolase activity"/>
    <property type="evidence" value="ECO:0007669"/>
    <property type="project" value="UniProtKB-KW"/>
</dbReference>
<dbReference type="Gene3D" id="3.40.50.300">
    <property type="entry name" value="P-loop containing nucleotide triphosphate hydrolases"/>
    <property type="match status" value="3"/>
</dbReference>
<evidence type="ECO:0008006" key="10">
    <source>
        <dbReference type="Google" id="ProtNLM"/>
    </source>
</evidence>
<evidence type="ECO:0000256" key="4">
    <source>
        <dbReference type="ARBA" id="ARBA00022806"/>
    </source>
</evidence>
<dbReference type="GO" id="GO:0031048">
    <property type="term" value="P:regulatory ncRNA-mediated heterochromatin formation"/>
    <property type="evidence" value="ECO:0007669"/>
    <property type="project" value="TreeGrafter"/>
</dbReference>
<keyword evidence="9" id="KW-1185">Reference proteome</keyword>
<organism evidence="8 9">
    <name type="scientific">Viridothelium virens</name>
    <name type="common">Speckled blister lichen</name>
    <name type="synonym">Trypethelium virens</name>
    <dbReference type="NCBI Taxonomy" id="1048519"/>
    <lineage>
        <taxon>Eukaryota</taxon>
        <taxon>Fungi</taxon>
        <taxon>Dikarya</taxon>
        <taxon>Ascomycota</taxon>
        <taxon>Pezizomycotina</taxon>
        <taxon>Dothideomycetes</taxon>
        <taxon>Dothideomycetes incertae sedis</taxon>
        <taxon>Trypetheliales</taxon>
        <taxon>Trypetheliaceae</taxon>
        <taxon>Viridothelium</taxon>
    </lineage>
</organism>
<keyword evidence="2" id="KW-0547">Nucleotide-binding</keyword>
<evidence type="ECO:0000256" key="3">
    <source>
        <dbReference type="ARBA" id="ARBA00022801"/>
    </source>
</evidence>
<dbReference type="CDD" id="cd06008">
    <property type="entry name" value="NF-X1-zinc-finger"/>
    <property type="match status" value="1"/>
</dbReference>
<dbReference type="GO" id="GO:0031380">
    <property type="term" value="C:nuclear RNA-directed RNA polymerase complex"/>
    <property type="evidence" value="ECO:0007669"/>
    <property type="project" value="TreeGrafter"/>
</dbReference>
<proteinExistence type="inferred from homology"/>